<comment type="caution">
    <text evidence="2">The sequence shown here is derived from an EMBL/GenBank/DDBJ whole genome shotgun (WGS) entry which is preliminary data.</text>
</comment>
<dbReference type="EMBL" id="JAGGLL010000016">
    <property type="protein sequence ID" value="MBP2022483.1"/>
    <property type="molecule type" value="Genomic_DNA"/>
</dbReference>
<name>A0ABS4K3X0_9CLOT</name>
<organism evidence="2 3">
    <name type="scientific">Clostridium punense</name>
    <dbReference type="NCBI Taxonomy" id="1054297"/>
    <lineage>
        <taxon>Bacteria</taxon>
        <taxon>Bacillati</taxon>
        <taxon>Bacillota</taxon>
        <taxon>Clostridia</taxon>
        <taxon>Eubacteriales</taxon>
        <taxon>Clostridiaceae</taxon>
        <taxon>Clostridium</taxon>
    </lineage>
</organism>
<dbReference type="Proteomes" id="UP001519308">
    <property type="component" value="Unassembled WGS sequence"/>
</dbReference>
<evidence type="ECO:0000313" key="3">
    <source>
        <dbReference type="Proteomes" id="UP001519308"/>
    </source>
</evidence>
<reference evidence="2 3" key="1">
    <citation type="submission" date="2021-03" db="EMBL/GenBank/DDBJ databases">
        <title>Genomic Encyclopedia of Type Strains, Phase IV (KMG-IV): sequencing the most valuable type-strain genomes for metagenomic binning, comparative biology and taxonomic classification.</title>
        <authorList>
            <person name="Goeker M."/>
        </authorList>
    </citation>
    <scope>NUCLEOTIDE SEQUENCE [LARGE SCALE GENOMIC DNA]</scope>
    <source>
        <strain evidence="2 3">DSM 28650</strain>
    </source>
</reference>
<feature type="domain" description="HD" evidence="1">
    <location>
        <begin position="32"/>
        <end position="135"/>
    </location>
</feature>
<dbReference type="Pfam" id="PF01966">
    <property type="entry name" value="HD"/>
    <property type="match status" value="1"/>
</dbReference>
<protein>
    <recommendedName>
        <fullName evidence="1">HD domain-containing protein</fullName>
    </recommendedName>
</protein>
<dbReference type="SMART" id="SM00471">
    <property type="entry name" value="HDc"/>
    <property type="match status" value="1"/>
</dbReference>
<dbReference type="PANTHER" id="PTHR33594:SF1">
    <property type="entry name" value="HD_PDEASE DOMAIN-CONTAINING PROTEIN"/>
    <property type="match status" value="1"/>
</dbReference>
<proteinExistence type="predicted"/>
<accession>A0ABS4K3X0</accession>
<dbReference type="Gene3D" id="1.10.472.50">
    <property type="entry name" value="HD-domain/PDEase-like"/>
    <property type="match status" value="1"/>
</dbReference>
<dbReference type="InterPro" id="IPR006674">
    <property type="entry name" value="HD_domain"/>
</dbReference>
<evidence type="ECO:0000259" key="1">
    <source>
        <dbReference type="PROSITE" id="PS51831"/>
    </source>
</evidence>
<dbReference type="CDD" id="cd00077">
    <property type="entry name" value="HDc"/>
    <property type="match status" value="1"/>
</dbReference>
<dbReference type="SUPFAM" id="SSF109604">
    <property type="entry name" value="HD-domain/PDEase-like"/>
    <property type="match status" value="1"/>
</dbReference>
<keyword evidence="3" id="KW-1185">Reference proteome</keyword>
<evidence type="ECO:0000313" key="2">
    <source>
        <dbReference type="EMBL" id="MBP2022483.1"/>
    </source>
</evidence>
<dbReference type="InterPro" id="IPR003607">
    <property type="entry name" value="HD/PDEase_dom"/>
</dbReference>
<sequence>MNSTYTEIQEKVIDKTLAFVKETLYGEGSGHDYWHVYRVWNNAKALAKSETCNSYIVELGALLHDIADHKFHGGDLTVGPRVAREFLEKLTVEEEVISAVCEIIATISFKGAKVESKMSTIEGMIVQDADRLDAIGAIGIARTFAYGGHKGHEMYNPDIKPQLHESFEAYANSKGTTINHFYEKLLLLKDLMNTETAKKVAEKRHSYMEEFLDQFYNEWNGVI</sequence>
<dbReference type="Gene3D" id="1.20.58.1910">
    <property type="match status" value="1"/>
</dbReference>
<dbReference type="RefSeq" id="WP_021282374.1">
    <property type="nucleotide sequence ID" value="NZ_JAGGLL010000016.1"/>
</dbReference>
<dbReference type="PANTHER" id="PTHR33594">
    <property type="entry name" value="SUPERFAMILY HYDROLASE, PUTATIVE (AFU_ORTHOLOGUE AFUA_1G03035)-RELATED"/>
    <property type="match status" value="1"/>
</dbReference>
<dbReference type="PROSITE" id="PS51831">
    <property type="entry name" value="HD"/>
    <property type="match status" value="1"/>
</dbReference>
<gene>
    <name evidence="2" type="ORF">J2Z44_002304</name>
</gene>